<evidence type="ECO:0000313" key="1">
    <source>
        <dbReference type="EMBL" id="MBP2333064.1"/>
    </source>
</evidence>
<proteinExistence type="predicted"/>
<evidence type="ECO:0000313" key="2">
    <source>
        <dbReference type="Proteomes" id="UP001519305"/>
    </source>
</evidence>
<organism evidence="1 2">
    <name type="scientific">Corynebacterium freneyi</name>
    <dbReference type="NCBI Taxonomy" id="134034"/>
    <lineage>
        <taxon>Bacteria</taxon>
        <taxon>Bacillati</taxon>
        <taxon>Actinomycetota</taxon>
        <taxon>Actinomycetes</taxon>
        <taxon>Mycobacteriales</taxon>
        <taxon>Corynebacteriaceae</taxon>
        <taxon>Corynebacterium</taxon>
    </lineage>
</organism>
<reference evidence="1 2" key="1">
    <citation type="submission" date="2021-03" db="EMBL/GenBank/DDBJ databases">
        <title>Sequencing the genomes of 1000 actinobacteria strains.</title>
        <authorList>
            <person name="Klenk H.-P."/>
        </authorList>
    </citation>
    <scope>NUCLEOTIDE SEQUENCE [LARGE SCALE GENOMIC DNA]</scope>
    <source>
        <strain evidence="1 2">DSM 44506</strain>
    </source>
</reference>
<protein>
    <submittedName>
        <fullName evidence="1">Uncharacterized protein</fullName>
    </submittedName>
</protein>
<dbReference type="EMBL" id="JAGINY010000001">
    <property type="protein sequence ID" value="MBP2333064.1"/>
    <property type="molecule type" value="Genomic_DNA"/>
</dbReference>
<comment type="caution">
    <text evidence="1">The sequence shown here is derived from an EMBL/GenBank/DDBJ whole genome shotgun (WGS) entry which is preliminary data.</text>
</comment>
<gene>
    <name evidence="1" type="ORF">JOF33_001763</name>
</gene>
<sequence>MNDIPRRFAALIALITICGFLAFVAETTMGCAP</sequence>
<accession>A0ABS4U8S7</accession>
<keyword evidence="2" id="KW-1185">Reference proteome</keyword>
<name>A0ABS4U8S7_9CORY</name>
<dbReference type="Proteomes" id="UP001519305">
    <property type="component" value="Unassembled WGS sequence"/>
</dbReference>